<dbReference type="PROSITE" id="PS50158">
    <property type="entry name" value="ZF_CCHC"/>
    <property type="match status" value="1"/>
</dbReference>
<dbReference type="AlphaFoldDB" id="A0A8S3VC42"/>
<keyword evidence="1" id="KW-0479">Metal-binding</keyword>
<comment type="caution">
    <text evidence="4">The sequence shown here is derived from an EMBL/GenBank/DDBJ whole genome shotgun (WGS) entry which is preliminary data.</text>
</comment>
<sequence length="415" mass="47022">MSEEEISAVEPMDESQLLKDDESDLTTADAVSLFNSSLNKALQRQKSEILSEFKKTQVSSVNTNTHTLVSGQPSTIASQSPSFEFRQEGIKIQFNFNTDRISSLRRIEHLLTSESLDQTLDLQFIVKTGLDTLNQRNKILKIADRHGCDTVHEYMDDPLADSVEDASKLRTAVFRANRKRTANKPYSRGGGRGGFNAREFFRGFSKESGPRNDNYSQQNNSQQQYNDGLCFYCKRPGHTARFCPFKARTFSSTKSAPATITSAPPCLNEKVEYDIEFDSYEYTDGIKTRNTWDSYFEISTQVKTELEFWKSNCKSIPNLLVCPIHKIPERIIFSDASMYAGAGFVDDGGNFRLTDSQTIKIIKLHGLIKFWVPGTSGVDAFVWKRIWYTPCKVILLQISRNYKLSCELQAGIKSI</sequence>
<evidence type="ECO:0000313" key="4">
    <source>
        <dbReference type="EMBL" id="CAG2252336.1"/>
    </source>
</evidence>
<protein>
    <recommendedName>
        <fullName evidence="3">CCHC-type domain-containing protein</fullName>
    </recommendedName>
</protein>
<feature type="compositionally biased region" description="Acidic residues" evidence="2">
    <location>
        <begin position="1"/>
        <end position="13"/>
    </location>
</feature>
<dbReference type="EMBL" id="CAJPWZ010003116">
    <property type="protein sequence ID" value="CAG2252336.1"/>
    <property type="molecule type" value="Genomic_DNA"/>
</dbReference>
<accession>A0A8S3VC42</accession>
<keyword evidence="5" id="KW-1185">Reference proteome</keyword>
<name>A0A8S3VC42_MYTED</name>
<proteinExistence type="predicted"/>
<evidence type="ECO:0000313" key="5">
    <source>
        <dbReference type="Proteomes" id="UP000683360"/>
    </source>
</evidence>
<evidence type="ECO:0000256" key="2">
    <source>
        <dbReference type="SAM" id="MobiDB-lite"/>
    </source>
</evidence>
<keyword evidence="1" id="KW-0862">Zinc</keyword>
<gene>
    <name evidence="4" type="ORF">MEDL_63911</name>
</gene>
<keyword evidence="1" id="KW-0863">Zinc-finger</keyword>
<dbReference type="Gene3D" id="4.10.60.10">
    <property type="entry name" value="Zinc finger, CCHC-type"/>
    <property type="match status" value="1"/>
</dbReference>
<dbReference type="OrthoDB" id="6159665at2759"/>
<organism evidence="4 5">
    <name type="scientific">Mytilus edulis</name>
    <name type="common">Blue mussel</name>
    <dbReference type="NCBI Taxonomy" id="6550"/>
    <lineage>
        <taxon>Eukaryota</taxon>
        <taxon>Metazoa</taxon>
        <taxon>Spiralia</taxon>
        <taxon>Lophotrochozoa</taxon>
        <taxon>Mollusca</taxon>
        <taxon>Bivalvia</taxon>
        <taxon>Autobranchia</taxon>
        <taxon>Pteriomorphia</taxon>
        <taxon>Mytilida</taxon>
        <taxon>Mytiloidea</taxon>
        <taxon>Mytilidae</taxon>
        <taxon>Mytilinae</taxon>
        <taxon>Mytilus</taxon>
    </lineage>
</organism>
<feature type="domain" description="CCHC-type" evidence="3">
    <location>
        <begin position="230"/>
        <end position="244"/>
    </location>
</feature>
<evidence type="ECO:0000256" key="1">
    <source>
        <dbReference type="PROSITE-ProRule" id="PRU00047"/>
    </source>
</evidence>
<dbReference type="Proteomes" id="UP000683360">
    <property type="component" value="Unassembled WGS sequence"/>
</dbReference>
<dbReference type="InterPro" id="IPR001878">
    <property type="entry name" value="Znf_CCHC"/>
</dbReference>
<reference evidence="4" key="1">
    <citation type="submission" date="2021-03" db="EMBL/GenBank/DDBJ databases">
        <authorList>
            <person name="Bekaert M."/>
        </authorList>
    </citation>
    <scope>NUCLEOTIDE SEQUENCE</scope>
</reference>
<dbReference type="GO" id="GO:0008270">
    <property type="term" value="F:zinc ion binding"/>
    <property type="evidence" value="ECO:0007669"/>
    <property type="project" value="UniProtKB-KW"/>
</dbReference>
<evidence type="ECO:0000259" key="3">
    <source>
        <dbReference type="PROSITE" id="PS50158"/>
    </source>
</evidence>
<feature type="region of interest" description="Disordered" evidence="2">
    <location>
        <begin position="1"/>
        <end position="21"/>
    </location>
</feature>
<dbReference type="SUPFAM" id="SSF57756">
    <property type="entry name" value="Retrovirus zinc finger-like domains"/>
    <property type="match status" value="1"/>
</dbReference>
<dbReference type="GO" id="GO:0003676">
    <property type="term" value="F:nucleic acid binding"/>
    <property type="evidence" value="ECO:0007669"/>
    <property type="project" value="InterPro"/>
</dbReference>
<dbReference type="InterPro" id="IPR036875">
    <property type="entry name" value="Znf_CCHC_sf"/>
</dbReference>